<evidence type="ECO:0000256" key="10">
    <source>
        <dbReference type="ARBA" id="ARBA00024221"/>
    </source>
</evidence>
<evidence type="ECO:0000259" key="13">
    <source>
        <dbReference type="Pfam" id="PF01467"/>
    </source>
</evidence>
<evidence type="ECO:0000256" key="3">
    <source>
        <dbReference type="ARBA" id="ARBA00022516"/>
    </source>
</evidence>
<keyword evidence="8" id="KW-1208">Phospholipid metabolism</keyword>
<feature type="domain" description="Cytidyltransferase-like" evidence="13">
    <location>
        <begin position="312"/>
        <end position="405"/>
    </location>
</feature>
<dbReference type="SUPFAM" id="SSF52374">
    <property type="entry name" value="Nucleotidylyl transferase"/>
    <property type="match status" value="2"/>
</dbReference>
<keyword evidence="15" id="KW-1185">Reference proteome</keyword>
<dbReference type="InterPro" id="IPR004821">
    <property type="entry name" value="Cyt_trans-like"/>
</dbReference>
<dbReference type="InterPro" id="IPR044608">
    <property type="entry name" value="Ect1/PCYT2"/>
</dbReference>
<dbReference type="GO" id="GO:0006646">
    <property type="term" value="P:phosphatidylethanolamine biosynthetic process"/>
    <property type="evidence" value="ECO:0007669"/>
    <property type="project" value="InterPro"/>
</dbReference>
<dbReference type="InterPro" id="IPR014729">
    <property type="entry name" value="Rossmann-like_a/b/a_fold"/>
</dbReference>
<comment type="caution">
    <text evidence="14">The sequence shown here is derived from an EMBL/GenBank/DDBJ whole genome shotgun (WGS) entry which is preliminary data.</text>
</comment>
<dbReference type="EC" id="2.7.7.14" evidence="10"/>
<gene>
    <name evidence="14" type="ORF">D9Q98_004386</name>
</gene>
<evidence type="ECO:0000256" key="4">
    <source>
        <dbReference type="ARBA" id="ARBA00022679"/>
    </source>
</evidence>
<dbReference type="InterPro" id="IPR041723">
    <property type="entry name" value="CCT"/>
</dbReference>
<evidence type="ECO:0000256" key="8">
    <source>
        <dbReference type="ARBA" id="ARBA00023264"/>
    </source>
</evidence>
<dbReference type="PANTHER" id="PTHR45780">
    <property type="entry name" value="ETHANOLAMINE-PHOSPHATE CYTIDYLYLTRANSFERASE"/>
    <property type="match status" value="1"/>
</dbReference>
<dbReference type="GO" id="GO:0004306">
    <property type="term" value="F:ethanolamine-phosphate cytidylyltransferase activity"/>
    <property type="evidence" value="ECO:0007669"/>
    <property type="project" value="UniProtKB-EC"/>
</dbReference>
<accession>A0A9D4YXD3</accession>
<keyword evidence="5" id="KW-0548">Nucleotidyltransferase</keyword>
<dbReference type="AlphaFoldDB" id="A0A9D4YXD3"/>
<keyword evidence="6" id="KW-0443">Lipid metabolism</keyword>
<reference evidence="14" key="1">
    <citation type="journal article" date="2019" name="Plant J.">
        <title>Chlorella vulgaris genome assembly and annotation reveals the molecular basis for metabolic acclimation to high light conditions.</title>
        <authorList>
            <person name="Cecchin M."/>
            <person name="Marcolungo L."/>
            <person name="Rossato M."/>
            <person name="Girolomoni L."/>
            <person name="Cosentino E."/>
            <person name="Cuine S."/>
            <person name="Li-Beisson Y."/>
            <person name="Delledonne M."/>
            <person name="Ballottari M."/>
        </authorList>
    </citation>
    <scope>NUCLEOTIDE SEQUENCE</scope>
    <source>
        <strain evidence="14">211/11P</strain>
    </source>
</reference>
<dbReference type="Proteomes" id="UP001055712">
    <property type="component" value="Unassembled WGS sequence"/>
</dbReference>
<dbReference type="EMBL" id="SIDB01000006">
    <property type="protein sequence ID" value="KAI3431328.1"/>
    <property type="molecule type" value="Genomic_DNA"/>
</dbReference>
<dbReference type="CDD" id="cd02173">
    <property type="entry name" value="ECT"/>
    <property type="match status" value="1"/>
</dbReference>
<evidence type="ECO:0000256" key="9">
    <source>
        <dbReference type="ARBA" id="ARBA00024191"/>
    </source>
</evidence>
<evidence type="ECO:0000313" key="15">
    <source>
        <dbReference type="Proteomes" id="UP001055712"/>
    </source>
</evidence>
<dbReference type="OrthoDB" id="40021at2759"/>
<keyword evidence="4" id="KW-0808">Transferase</keyword>
<evidence type="ECO:0000256" key="1">
    <source>
        <dbReference type="ARBA" id="ARBA00005189"/>
    </source>
</evidence>
<keyword evidence="3" id="KW-0444">Lipid biosynthesis</keyword>
<evidence type="ECO:0000256" key="7">
    <source>
        <dbReference type="ARBA" id="ARBA00023209"/>
    </source>
</evidence>
<proteinExistence type="inferred from homology"/>
<feature type="compositionally biased region" description="Acidic residues" evidence="12">
    <location>
        <begin position="252"/>
        <end position="265"/>
    </location>
</feature>
<evidence type="ECO:0000256" key="12">
    <source>
        <dbReference type="SAM" id="MobiDB-lite"/>
    </source>
</evidence>
<dbReference type="GO" id="GO:0005737">
    <property type="term" value="C:cytoplasm"/>
    <property type="evidence" value="ECO:0007669"/>
    <property type="project" value="TreeGrafter"/>
</dbReference>
<dbReference type="NCBIfam" id="TIGR00125">
    <property type="entry name" value="cyt_tran_rel"/>
    <property type="match status" value="2"/>
</dbReference>
<name>A0A9D4YXD3_CHLVU</name>
<feature type="region of interest" description="Disordered" evidence="12">
    <location>
        <begin position="248"/>
        <end position="281"/>
    </location>
</feature>
<organism evidence="14 15">
    <name type="scientific">Chlorella vulgaris</name>
    <name type="common">Green alga</name>
    <dbReference type="NCBI Taxonomy" id="3077"/>
    <lineage>
        <taxon>Eukaryota</taxon>
        <taxon>Viridiplantae</taxon>
        <taxon>Chlorophyta</taxon>
        <taxon>core chlorophytes</taxon>
        <taxon>Trebouxiophyceae</taxon>
        <taxon>Chlorellales</taxon>
        <taxon>Chlorellaceae</taxon>
        <taxon>Chlorella clade</taxon>
        <taxon>Chlorella</taxon>
    </lineage>
</organism>
<evidence type="ECO:0000256" key="5">
    <source>
        <dbReference type="ARBA" id="ARBA00022695"/>
    </source>
</evidence>
<protein>
    <recommendedName>
        <fullName evidence="10">ethanolamine-phosphate cytidylyltransferase</fullName>
        <ecNumber evidence="10">2.7.7.14</ecNumber>
    </recommendedName>
    <alternativeName>
        <fullName evidence="11">CTP:phosphoethanolamine cytidylyltransferase</fullName>
    </alternativeName>
</protein>
<comment type="similarity">
    <text evidence="2">Belongs to the cytidylyltransferase family.</text>
</comment>
<evidence type="ECO:0000256" key="6">
    <source>
        <dbReference type="ARBA" id="ARBA00023098"/>
    </source>
</evidence>
<evidence type="ECO:0000256" key="2">
    <source>
        <dbReference type="ARBA" id="ARBA00010101"/>
    </source>
</evidence>
<dbReference type="Gene3D" id="3.40.50.620">
    <property type="entry name" value="HUPs"/>
    <property type="match status" value="2"/>
</dbReference>
<comment type="pathway">
    <text evidence="1">Lipid metabolism.</text>
</comment>
<keyword evidence="7" id="KW-0594">Phospholipid biosynthesis</keyword>
<reference evidence="14" key="2">
    <citation type="submission" date="2020-11" db="EMBL/GenBank/DDBJ databases">
        <authorList>
            <person name="Cecchin M."/>
            <person name="Marcolungo L."/>
            <person name="Rossato M."/>
            <person name="Girolomoni L."/>
            <person name="Cosentino E."/>
            <person name="Cuine S."/>
            <person name="Li-Beisson Y."/>
            <person name="Delledonne M."/>
            <person name="Ballottari M."/>
        </authorList>
    </citation>
    <scope>NUCLEOTIDE SEQUENCE</scope>
    <source>
        <strain evidence="14">211/11P</strain>
        <tissue evidence="14">Whole cell</tissue>
    </source>
</reference>
<dbReference type="PANTHER" id="PTHR45780:SF2">
    <property type="entry name" value="ETHANOLAMINE-PHOSPHATE CYTIDYLYLTRANSFERASE"/>
    <property type="match status" value="1"/>
</dbReference>
<comment type="pathway">
    <text evidence="9">Phospholipid metabolism; phosphatidylethanolamine biosynthesis; phosphatidylethanolamine from ethanolamine: step 2/3.</text>
</comment>
<evidence type="ECO:0000313" key="14">
    <source>
        <dbReference type="EMBL" id="KAI3431328.1"/>
    </source>
</evidence>
<dbReference type="CDD" id="cd02174">
    <property type="entry name" value="CCT"/>
    <property type="match status" value="1"/>
</dbReference>
<feature type="domain" description="Cytidyltransferase-like" evidence="13">
    <location>
        <begin position="92"/>
        <end position="221"/>
    </location>
</feature>
<evidence type="ECO:0000256" key="11">
    <source>
        <dbReference type="ARBA" id="ARBA00031473"/>
    </source>
</evidence>
<dbReference type="Pfam" id="PF01467">
    <property type="entry name" value="CTP_transf_like"/>
    <property type="match status" value="2"/>
</dbReference>
<sequence length="475" mass="53333">MSGSHTTTSGRGLVLPPGFYLAAHPPDTKTLALTIAGAAVAGAVVWHFSRETYYSYVPPKYQYRPGMFTGWIASLLARHAKRRRSRRPIRVYMDGCFDLMHYGHANALRQAKALGDELVVGLVPDREILRCKGPPILNDEERLKLVNSVKWVDEVLTEVPYDLTPDFLHDLFTKHKIDYVLHGDDPCLLPDGTDAYEHAKKLGRFKMIKRTEGVSTTDIVGRMLMCSRDNARFSAADKERLTLEFSMGMGDTDSESSGAEEEGDVPEGQPRTPRRSTSVSRHVTVSRFMPTSRRIVQFSSGKSAPPGARIVYIDGAFDLFHVGHVEILKKAKQAGDFLLVGVHSDEDVCERRGPHLPIMELHERALSVLSCRYVDEVVIGAPMAITEDLLTTFNISLVVSGTVHETRSRDSEQERYAVPQEQGIFRRLESPDAMTSAKLIERIMANRAQFEARQARKEKSESAYYKTSKQYMQEI</sequence>